<evidence type="ECO:0000256" key="1">
    <source>
        <dbReference type="ARBA" id="ARBA00006961"/>
    </source>
</evidence>
<keyword evidence="2" id="KW-0732">Signal</keyword>
<keyword evidence="4" id="KW-1185">Reference proteome</keyword>
<dbReference type="PANTHER" id="PTHR30546">
    <property type="entry name" value="FLAVODOXIN-RELATED PROTEIN WRBA-RELATED"/>
    <property type="match status" value="1"/>
</dbReference>
<evidence type="ECO:0000256" key="2">
    <source>
        <dbReference type="SAM" id="SignalP"/>
    </source>
</evidence>
<dbReference type="EMBL" id="JAGKQM010001425">
    <property type="protein sequence ID" value="KAH0851852.1"/>
    <property type="molecule type" value="Genomic_DNA"/>
</dbReference>
<dbReference type="SUPFAM" id="SSF52218">
    <property type="entry name" value="Flavoproteins"/>
    <property type="match status" value="1"/>
</dbReference>
<comment type="similarity">
    <text evidence="1">Belongs to the WrbA family.</text>
</comment>
<protein>
    <submittedName>
        <fullName evidence="3">Uncharacterized protein</fullName>
    </submittedName>
</protein>
<evidence type="ECO:0000313" key="3">
    <source>
        <dbReference type="EMBL" id="KAH0851852.1"/>
    </source>
</evidence>
<dbReference type="PANTHER" id="PTHR30546:SF3">
    <property type="entry name" value="NAD(P)H DEHYDROGENASE (QUINONE) FQR1-LIKE 2-RELATED"/>
    <property type="match status" value="1"/>
</dbReference>
<feature type="non-terminal residue" evidence="3">
    <location>
        <position position="1"/>
    </location>
</feature>
<accession>A0ABQ7X7B9</accession>
<reference evidence="3 4" key="1">
    <citation type="submission" date="2021-05" db="EMBL/GenBank/DDBJ databases">
        <title>Genome Assembly of Synthetic Allotetraploid Brassica napus Reveals Homoeologous Exchanges between Subgenomes.</title>
        <authorList>
            <person name="Davis J.T."/>
        </authorList>
    </citation>
    <scope>NUCLEOTIDE SEQUENCE [LARGE SCALE GENOMIC DNA]</scope>
    <source>
        <strain evidence="4">cv. Da-Ae</strain>
        <tissue evidence="3">Seedling</tissue>
    </source>
</reference>
<organism evidence="3 4">
    <name type="scientific">Brassica napus</name>
    <name type="common">Rape</name>
    <dbReference type="NCBI Taxonomy" id="3708"/>
    <lineage>
        <taxon>Eukaryota</taxon>
        <taxon>Viridiplantae</taxon>
        <taxon>Streptophyta</taxon>
        <taxon>Embryophyta</taxon>
        <taxon>Tracheophyta</taxon>
        <taxon>Spermatophyta</taxon>
        <taxon>Magnoliopsida</taxon>
        <taxon>eudicotyledons</taxon>
        <taxon>Gunneridae</taxon>
        <taxon>Pentapetalae</taxon>
        <taxon>rosids</taxon>
        <taxon>malvids</taxon>
        <taxon>Brassicales</taxon>
        <taxon>Brassicaceae</taxon>
        <taxon>Brassiceae</taxon>
        <taxon>Brassica</taxon>
    </lineage>
</organism>
<gene>
    <name evidence="3" type="ORF">HID58_094432</name>
</gene>
<name>A0ABQ7X7B9_BRANA</name>
<dbReference type="Proteomes" id="UP000824890">
    <property type="component" value="Unassembled WGS sequence"/>
</dbReference>
<feature type="chain" id="PRO_5045672826" evidence="2">
    <location>
        <begin position="18"/>
        <end position="112"/>
    </location>
</feature>
<comment type="caution">
    <text evidence="3">The sequence shown here is derived from an EMBL/GenBank/DDBJ whole genome shotgun (WGS) entry which is preliminary data.</text>
</comment>
<dbReference type="InterPro" id="IPR029039">
    <property type="entry name" value="Flavoprotein-like_sf"/>
</dbReference>
<feature type="signal peptide" evidence="2">
    <location>
        <begin position="1"/>
        <end position="17"/>
    </location>
</feature>
<sequence>LSLSLSLLLSFLLPVEGADARREACWVLREYKDSGRWTRDHCMTAITQLVHHGMLIVPIVYTFGAECSKWTRSMEARVFAGDGSREARETELALAEHQGNYMASIVKRLAQP</sequence>
<dbReference type="Gene3D" id="3.40.50.360">
    <property type="match status" value="1"/>
</dbReference>
<evidence type="ECO:0000313" key="4">
    <source>
        <dbReference type="Proteomes" id="UP000824890"/>
    </source>
</evidence>
<proteinExistence type="inferred from homology"/>